<keyword evidence="1" id="KW-0646">Protease inhibitor</keyword>
<dbReference type="GO" id="GO:0004869">
    <property type="term" value="F:cysteine-type endopeptidase inhibitor activity"/>
    <property type="evidence" value="ECO:0007669"/>
    <property type="project" value="UniProtKB-KW"/>
</dbReference>
<evidence type="ECO:0000256" key="1">
    <source>
        <dbReference type="ARBA" id="ARBA00022690"/>
    </source>
</evidence>
<organism evidence="5 6">
    <name type="scientific">Aminithiophilus ramosus</name>
    <dbReference type="NCBI Taxonomy" id="3029084"/>
    <lineage>
        <taxon>Bacteria</taxon>
        <taxon>Thermotogati</taxon>
        <taxon>Synergistota</taxon>
        <taxon>Synergistia</taxon>
        <taxon>Synergistales</taxon>
        <taxon>Aminithiophilaceae</taxon>
        <taxon>Aminithiophilus</taxon>
    </lineage>
</organism>
<evidence type="ECO:0000256" key="3">
    <source>
        <dbReference type="SAM" id="SignalP"/>
    </source>
</evidence>
<reference evidence="6" key="1">
    <citation type="submission" date="2021-04" db="EMBL/GenBank/DDBJ databases">
        <title>A novel Synergistetes isolate from a pyrite-forming mixed culture.</title>
        <authorList>
            <person name="Bunk B."/>
            <person name="Sproer C."/>
            <person name="Spring S."/>
            <person name="Pester M."/>
        </authorList>
    </citation>
    <scope>NUCLEOTIDE SEQUENCE [LARGE SCALE GENOMIC DNA]</scope>
    <source>
        <strain evidence="6">J.5.4.2-T.3.5.2</strain>
    </source>
</reference>
<dbReference type="EMBL" id="CP072943">
    <property type="protein sequence ID" value="QTX32997.1"/>
    <property type="molecule type" value="Genomic_DNA"/>
</dbReference>
<evidence type="ECO:0000259" key="4">
    <source>
        <dbReference type="Pfam" id="PF09394"/>
    </source>
</evidence>
<dbReference type="SUPFAM" id="SSF141066">
    <property type="entry name" value="ICP-like"/>
    <property type="match status" value="1"/>
</dbReference>
<dbReference type="RefSeq" id="WP_274374265.1">
    <property type="nucleotide sequence ID" value="NZ_CP072943.1"/>
</dbReference>
<feature type="signal peptide" evidence="3">
    <location>
        <begin position="1"/>
        <end position="22"/>
    </location>
</feature>
<dbReference type="Pfam" id="PF09394">
    <property type="entry name" value="Inhibitor_I42"/>
    <property type="match status" value="1"/>
</dbReference>
<dbReference type="SUPFAM" id="SSF49464">
    <property type="entry name" value="Carboxypeptidase regulatory domain-like"/>
    <property type="match status" value="1"/>
</dbReference>
<proteinExistence type="predicted"/>
<dbReference type="Proteomes" id="UP000671879">
    <property type="component" value="Chromosome"/>
</dbReference>
<evidence type="ECO:0000313" key="5">
    <source>
        <dbReference type="EMBL" id="QTX32997.1"/>
    </source>
</evidence>
<evidence type="ECO:0000256" key="2">
    <source>
        <dbReference type="ARBA" id="ARBA00022704"/>
    </source>
</evidence>
<feature type="domain" description="Proteinase inhibitor I42 chagasin" evidence="4">
    <location>
        <begin position="107"/>
        <end position="192"/>
    </location>
</feature>
<dbReference type="Gene3D" id="2.60.40.2020">
    <property type="match status" value="1"/>
</dbReference>
<keyword evidence="3" id="KW-0732">Signal</keyword>
<dbReference type="PANTHER" id="PTHR36530:SF1">
    <property type="entry name" value="AMOEBIASIN-1"/>
    <property type="match status" value="1"/>
</dbReference>
<protein>
    <submittedName>
        <fullName evidence="5">Protease inhibitor I42 family protein</fullName>
    </submittedName>
</protein>
<keyword evidence="2" id="KW-0789">Thiol protease inhibitor</keyword>
<dbReference type="PANTHER" id="PTHR36530">
    <property type="entry name" value="INHIBITOR OF CYSTEINE PEPTIDASE"/>
    <property type="match status" value="1"/>
</dbReference>
<dbReference type="PROSITE" id="PS51257">
    <property type="entry name" value="PROKAR_LIPOPROTEIN"/>
    <property type="match status" value="1"/>
</dbReference>
<feature type="chain" id="PRO_5040414839" evidence="3">
    <location>
        <begin position="23"/>
        <end position="202"/>
    </location>
</feature>
<dbReference type="InterPro" id="IPR036331">
    <property type="entry name" value="Chagasin-like_sf"/>
</dbReference>
<dbReference type="KEGG" id="aram:KAR29_03545"/>
<sequence length="202" mass="21553">MNWKVFSSILLSVLLFASCSAAEGPHIQGLVRDGCGEPLAGIRIRGWDGKRAVSALSDGRGEFVLAGLEGTSVALRWDRDGHPSARLDSVRLPSAGALFVSLEYGEMPSGGTFVVRIPTNPSTGYSWSLDGAGDGAVVRTAGVVMEEPEPERSPRGRGGAGAHQLWLFRALTKGTATLSFVYRRPWESLPPARIHVAVLTVR</sequence>
<keyword evidence="6" id="KW-1185">Reference proteome</keyword>
<dbReference type="InterPro" id="IPR018990">
    <property type="entry name" value="Prot_inh_I42_chagasin"/>
</dbReference>
<evidence type="ECO:0000313" key="6">
    <source>
        <dbReference type="Proteomes" id="UP000671879"/>
    </source>
</evidence>
<name>A0A9Q7F0C6_9BACT</name>
<accession>A0A9Q7F0C6</accession>
<dbReference type="InterPro" id="IPR008969">
    <property type="entry name" value="CarboxyPept-like_regulatory"/>
</dbReference>
<dbReference type="AlphaFoldDB" id="A0A9Q7F0C6"/>
<gene>
    <name evidence="5" type="ORF">KAR29_03545</name>
</gene>
<dbReference type="InterPro" id="IPR052781">
    <property type="entry name" value="Cys_protease_inhibitor_I42"/>
</dbReference>